<proteinExistence type="inferred from homology"/>
<dbReference type="Gene3D" id="2.60.200.30">
    <property type="entry name" value="Probable inorganic polyphosphate/atp-NAD kinase, domain 2"/>
    <property type="match status" value="1"/>
</dbReference>
<dbReference type="PANTHER" id="PTHR20275:SF0">
    <property type="entry name" value="NAD KINASE"/>
    <property type="match status" value="1"/>
</dbReference>
<dbReference type="GO" id="GO:0005524">
    <property type="term" value="F:ATP binding"/>
    <property type="evidence" value="ECO:0007669"/>
    <property type="project" value="UniProtKB-KW"/>
</dbReference>
<evidence type="ECO:0000313" key="9">
    <source>
        <dbReference type="EMBL" id="QIL45728.1"/>
    </source>
</evidence>
<keyword evidence="6 8" id="KW-0520">NAD</keyword>
<comment type="similarity">
    <text evidence="8">Belongs to the NAD kinase family.</text>
</comment>
<comment type="caution">
    <text evidence="8">Lacks conserved residue(s) required for the propagation of feature annotation.</text>
</comment>
<dbReference type="InterPro" id="IPR002504">
    <property type="entry name" value="NADK"/>
</dbReference>
<evidence type="ECO:0000256" key="5">
    <source>
        <dbReference type="ARBA" id="ARBA00022857"/>
    </source>
</evidence>
<dbReference type="AlphaFoldDB" id="A0A6G8AKZ3"/>
<comment type="catalytic activity">
    <reaction evidence="7 8">
        <text>NAD(+) + ATP = ADP + NADP(+) + H(+)</text>
        <dbReference type="Rhea" id="RHEA:18629"/>
        <dbReference type="ChEBI" id="CHEBI:15378"/>
        <dbReference type="ChEBI" id="CHEBI:30616"/>
        <dbReference type="ChEBI" id="CHEBI:57540"/>
        <dbReference type="ChEBI" id="CHEBI:58349"/>
        <dbReference type="ChEBI" id="CHEBI:456216"/>
        <dbReference type="EC" id="2.7.1.23"/>
    </reaction>
</comment>
<keyword evidence="2 8" id="KW-0547">Nucleotide-binding</keyword>
<feature type="binding site" evidence="8">
    <location>
        <position position="150"/>
    </location>
    <ligand>
        <name>NAD(+)</name>
        <dbReference type="ChEBI" id="CHEBI:57540"/>
    </ligand>
</feature>
<dbReference type="Gene3D" id="3.40.50.10330">
    <property type="entry name" value="Probable inorganic polyphosphate/atp-NAD kinase, domain 1"/>
    <property type="match status" value="1"/>
</dbReference>
<sequence length="267" mass="30216">MKIAIVANDSIESQTVKEKFESLIKESALTIDQMHPEVVISIGGDGTFLSAFHQYKDQLDSVCFAGVHTGHLGFYTDWRDYQLEELIEDLQNDDSRAANYPLIEVEVSYSDGKETGKFLGLNECIIKRNDRTLVADVYIKDELFEHFRGDGLSVATPTGSTGYNKSVGGAVIHPRVNVLQMTEIASINNRVFRTLGSPLVIPSDEWITVQVEPADDYFISLDQLNIPQAGLKEIRYRIADERIQFTGSRHTLFWQRVKDAFIEEYKD</sequence>
<feature type="binding site" evidence="8">
    <location>
        <begin position="122"/>
        <end position="123"/>
    </location>
    <ligand>
        <name>NAD(+)</name>
        <dbReference type="ChEBI" id="CHEBI:57540"/>
    </ligand>
</feature>
<keyword evidence="8" id="KW-0963">Cytoplasm</keyword>
<evidence type="ECO:0000256" key="2">
    <source>
        <dbReference type="ARBA" id="ARBA00022741"/>
    </source>
</evidence>
<dbReference type="GO" id="GO:0046872">
    <property type="term" value="F:metal ion binding"/>
    <property type="evidence" value="ECO:0007669"/>
    <property type="project" value="UniProtKB-UniRule"/>
</dbReference>
<dbReference type="InterPro" id="IPR017437">
    <property type="entry name" value="ATP-NAD_kinase_PpnK-typ_C"/>
</dbReference>
<comment type="function">
    <text evidence="8">Involved in the regulation of the intracellular balance of NAD and NADP, and is a key enzyme in the biosynthesis of NADP. Catalyzes specifically the phosphorylation on 2'-hydroxyl of the adenosine moiety of NAD to yield NADP.</text>
</comment>
<dbReference type="EMBL" id="CP049886">
    <property type="protein sequence ID" value="QIL45728.1"/>
    <property type="molecule type" value="Genomic_DNA"/>
</dbReference>
<dbReference type="PANTHER" id="PTHR20275">
    <property type="entry name" value="NAD KINASE"/>
    <property type="match status" value="1"/>
</dbReference>
<dbReference type="HAMAP" id="MF_00361">
    <property type="entry name" value="NAD_kinase"/>
    <property type="match status" value="1"/>
</dbReference>
<evidence type="ECO:0000256" key="1">
    <source>
        <dbReference type="ARBA" id="ARBA00022679"/>
    </source>
</evidence>
<feature type="binding site" evidence="8">
    <location>
        <begin position="45"/>
        <end position="46"/>
    </location>
    <ligand>
        <name>NAD(+)</name>
        <dbReference type="ChEBI" id="CHEBI:57540"/>
    </ligand>
</feature>
<gene>
    <name evidence="8" type="primary">nadK</name>
    <name evidence="9" type="ORF">G7081_00805</name>
</gene>
<keyword evidence="3 8" id="KW-0418">Kinase</keyword>
<keyword evidence="4 8" id="KW-0067">ATP-binding</keyword>
<dbReference type="Proteomes" id="UP000500890">
    <property type="component" value="Chromosome"/>
</dbReference>
<dbReference type="GO" id="GO:0005737">
    <property type="term" value="C:cytoplasm"/>
    <property type="evidence" value="ECO:0007669"/>
    <property type="project" value="UniProtKB-SubCell"/>
</dbReference>
<evidence type="ECO:0000256" key="8">
    <source>
        <dbReference type="HAMAP-Rule" id="MF_00361"/>
    </source>
</evidence>
<dbReference type="KEGG" id="vah:G7081_00805"/>
<dbReference type="SUPFAM" id="SSF111331">
    <property type="entry name" value="NAD kinase/diacylglycerol kinase-like"/>
    <property type="match status" value="1"/>
</dbReference>
<evidence type="ECO:0000313" key="10">
    <source>
        <dbReference type="Proteomes" id="UP000500890"/>
    </source>
</evidence>
<protein>
    <recommendedName>
        <fullName evidence="8">NAD kinase</fullName>
        <ecNumber evidence="8">2.7.1.23</ecNumber>
    </recommendedName>
    <alternativeName>
        <fullName evidence="8">ATP-dependent NAD kinase</fullName>
    </alternativeName>
</protein>
<evidence type="ECO:0000256" key="3">
    <source>
        <dbReference type="ARBA" id="ARBA00022777"/>
    </source>
</evidence>
<dbReference type="RefSeq" id="WP_166006510.1">
    <property type="nucleotide sequence ID" value="NZ_CP049886.1"/>
</dbReference>
<dbReference type="Pfam" id="PF20143">
    <property type="entry name" value="NAD_kinase_C"/>
    <property type="match status" value="1"/>
</dbReference>
<comment type="subcellular location">
    <subcellularLocation>
        <location evidence="8">Cytoplasm</location>
    </subcellularLocation>
</comment>
<dbReference type="GO" id="GO:0019674">
    <property type="term" value="P:NAD+ metabolic process"/>
    <property type="evidence" value="ECO:0007669"/>
    <property type="project" value="InterPro"/>
</dbReference>
<feature type="binding site" evidence="8">
    <location>
        <begin position="161"/>
        <end position="166"/>
    </location>
    <ligand>
        <name>NAD(+)</name>
        <dbReference type="ChEBI" id="CHEBI:57540"/>
    </ligand>
</feature>
<keyword evidence="10" id="KW-1185">Reference proteome</keyword>
<evidence type="ECO:0000256" key="4">
    <source>
        <dbReference type="ARBA" id="ARBA00022840"/>
    </source>
</evidence>
<dbReference type="InterPro" id="IPR017438">
    <property type="entry name" value="ATP-NAD_kinase_N"/>
</dbReference>
<keyword evidence="1 8" id="KW-0808">Transferase</keyword>
<organism evidence="9 10">
    <name type="scientific">Vagococcus coleopterorum</name>
    <dbReference type="NCBI Taxonomy" id="2714946"/>
    <lineage>
        <taxon>Bacteria</taxon>
        <taxon>Bacillati</taxon>
        <taxon>Bacillota</taxon>
        <taxon>Bacilli</taxon>
        <taxon>Lactobacillales</taxon>
        <taxon>Enterococcaceae</taxon>
        <taxon>Vagococcus</taxon>
    </lineage>
</organism>
<dbReference type="InterPro" id="IPR016064">
    <property type="entry name" value="NAD/diacylglycerol_kinase_sf"/>
</dbReference>
<dbReference type="GO" id="GO:0051287">
    <property type="term" value="F:NAD binding"/>
    <property type="evidence" value="ECO:0007669"/>
    <property type="project" value="UniProtKB-ARBA"/>
</dbReference>
<dbReference type="Pfam" id="PF01513">
    <property type="entry name" value="NAD_kinase"/>
    <property type="match status" value="1"/>
</dbReference>
<evidence type="ECO:0000256" key="6">
    <source>
        <dbReference type="ARBA" id="ARBA00023027"/>
    </source>
</evidence>
<dbReference type="NCBIfam" id="NF003424">
    <property type="entry name" value="PRK04885.1"/>
    <property type="match status" value="1"/>
</dbReference>
<evidence type="ECO:0000256" key="7">
    <source>
        <dbReference type="ARBA" id="ARBA00047925"/>
    </source>
</evidence>
<reference evidence="9 10" key="1">
    <citation type="submission" date="2020-03" db="EMBL/GenBank/DDBJ databases">
        <title>Vagococcus sp. nov., isolated from beetles.</title>
        <authorList>
            <person name="Hyun D.-W."/>
            <person name="Bae J.-W."/>
        </authorList>
    </citation>
    <scope>NUCLEOTIDE SEQUENCE [LARGE SCALE GENOMIC DNA]</scope>
    <source>
        <strain evidence="9 10">HDW17A</strain>
    </source>
</reference>
<feature type="binding site" evidence="8">
    <location>
        <position position="148"/>
    </location>
    <ligand>
        <name>NAD(+)</name>
        <dbReference type="ChEBI" id="CHEBI:57540"/>
    </ligand>
</feature>
<dbReference type="EC" id="2.7.1.23" evidence="8"/>
<name>A0A6G8AKZ3_9ENTE</name>
<accession>A0A6G8AKZ3</accession>
<dbReference type="GO" id="GO:0003951">
    <property type="term" value="F:NAD+ kinase activity"/>
    <property type="evidence" value="ECO:0007669"/>
    <property type="project" value="UniProtKB-UniRule"/>
</dbReference>
<dbReference type="GO" id="GO:0006741">
    <property type="term" value="P:NADP+ biosynthetic process"/>
    <property type="evidence" value="ECO:0007669"/>
    <property type="project" value="UniProtKB-UniRule"/>
</dbReference>
<feature type="active site" description="Proton acceptor" evidence="8">
    <location>
        <position position="45"/>
    </location>
</feature>
<feature type="binding site" evidence="8">
    <location>
        <position position="185"/>
    </location>
    <ligand>
        <name>NAD(+)</name>
        <dbReference type="ChEBI" id="CHEBI:57540"/>
    </ligand>
</feature>
<comment type="cofactor">
    <cofactor evidence="8">
        <name>a divalent metal cation</name>
        <dbReference type="ChEBI" id="CHEBI:60240"/>
    </cofactor>
</comment>
<keyword evidence="5 8" id="KW-0521">NADP</keyword>